<gene>
    <name evidence="8" type="ORF">ENV62_07810</name>
</gene>
<dbReference type="GO" id="GO:0008810">
    <property type="term" value="F:cellulase activity"/>
    <property type="evidence" value="ECO:0007669"/>
    <property type="project" value="UniProtKB-EC"/>
</dbReference>
<keyword evidence="4" id="KW-0378">Hydrolase</keyword>
<dbReference type="Gene3D" id="1.50.10.10">
    <property type="match status" value="1"/>
</dbReference>
<dbReference type="AlphaFoldDB" id="A0A7C3SJB8"/>
<evidence type="ECO:0000256" key="2">
    <source>
        <dbReference type="ARBA" id="ARBA00009209"/>
    </source>
</evidence>
<name>A0A7C3SJB8_9BACT</name>
<dbReference type="EC" id="3.2.1.4" evidence="3"/>
<dbReference type="InterPro" id="IPR012341">
    <property type="entry name" value="6hp_glycosidase-like_sf"/>
</dbReference>
<sequence length="397" mass="44725">MAAIRYGNVRRLIQGMLCVVLSAILWACGPGTEPAEIERVLLVSWQSYARRYISPEGRVVLAERGGETISEAQAYALLRALWVGDEATFARVYAWTRENLSRSGTSGDHLLAWHWGPRADGSWGILDPNTAADADVDYAMALWLAARRGWQPPSPWPDYGSEARAVCRDILAKETIRTPSGELLLAPGNWHDNTPPLLLNPSYFSPGAYRLFREAGFDPRWEQLHESVYPVLARIFQHFGQASGAGLCPDWLLMQADGRFTFPADRNADFGWEAVRLPWRLALDARWFGEKRAAPMLSRQFLPFFRQEWQTQGRLAAVYSLEGKPQVSYESPVLYAGVLAAALTAGDQQFASRLAEKILSFYREEGAEGYFVNPDNYYANNWAWFGLALYAGWVKKF</sequence>
<keyword evidence="7" id="KW-0119">Carbohydrate metabolism</keyword>
<evidence type="ECO:0000256" key="7">
    <source>
        <dbReference type="ARBA" id="ARBA00023326"/>
    </source>
</evidence>
<dbReference type="SUPFAM" id="SSF48208">
    <property type="entry name" value="Six-hairpin glycosidases"/>
    <property type="match status" value="1"/>
</dbReference>
<evidence type="ECO:0000256" key="3">
    <source>
        <dbReference type="ARBA" id="ARBA00012601"/>
    </source>
</evidence>
<evidence type="ECO:0000256" key="5">
    <source>
        <dbReference type="ARBA" id="ARBA00023001"/>
    </source>
</evidence>
<accession>A0A7C3SJB8</accession>
<evidence type="ECO:0000256" key="4">
    <source>
        <dbReference type="ARBA" id="ARBA00022801"/>
    </source>
</evidence>
<evidence type="ECO:0000313" key="8">
    <source>
        <dbReference type="EMBL" id="HGB15123.1"/>
    </source>
</evidence>
<dbReference type="Pfam" id="PF01270">
    <property type="entry name" value="Glyco_hydro_8"/>
    <property type="match status" value="1"/>
</dbReference>
<dbReference type="PRINTS" id="PR00735">
    <property type="entry name" value="GLHYDRLASE8"/>
</dbReference>
<protein>
    <recommendedName>
        <fullName evidence="3">cellulase</fullName>
        <ecNumber evidence="3">3.2.1.4</ecNumber>
    </recommendedName>
</protein>
<dbReference type="EMBL" id="DTHB01000049">
    <property type="protein sequence ID" value="HGB15123.1"/>
    <property type="molecule type" value="Genomic_DNA"/>
</dbReference>
<evidence type="ECO:0000256" key="1">
    <source>
        <dbReference type="ARBA" id="ARBA00000966"/>
    </source>
</evidence>
<proteinExistence type="inferred from homology"/>
<keyword evidence="7" id="KW-0624">Polysaccharide degradation</keyword>
<comment type="catalytic activity">
    <reaction evidence="1">
        <text>Endohydrolysis of (1-&gt;4)-beta-D-glucosidic linkages in cellulose, lichenin and cereal beta-D-glucans.</text>
        <dbReference type="EC" id="3.2.1.4"/>
    </reaction>
</comment>
<keyword evidence="6" id="KW-0326">Glycosidase</keyword>
<dbReference type="GO" id="GO:0030245">
    <property type="term" value="P:cellulose catabolic process"/>
    <property type="evidence" value="ECO:0007669"/>
    <property type="project" value="UniProtKB-KW"/>
</dbReference>
<reference evidence="8" key="1">
    <citation type="journal article" date="2020" name="mSystems">
        <title>Genome- and Community-Level Interaction Insights into Carbon Utilization and Element Cycling Functions of Hydrothermarchaeota in Hydrothermal Sediment.</title>
        <authorList>
            <person name="Zhou Z."/>
            <person name="Liu Y."/>
            <person name="Xu W."/>
            <person name="Pan J."/>
            <person name="Luo Z.H."/>
            <person name="Li M."/>
        </authorList>
    </citation>
    <scope>NUCLEOTIDE SEQUENCE [LARGE SCALE GENOMIC DNA]</scope>
    <source>
        <strain evidence="8">SpSt-776</strain>
    </source>
</reference>
<organism evidence="8">
    <name type="scientific">Desulfobacca acetoxidans</name>
    <dbReference type="NCBI Taxonomy" id="60893"/>
    <lineage>
        <taxon>Bacteria</taxon>
        <taxon>Pseudomonadati</taxon>
        <taxon>Thermodesulfobacteriota</taxon>
        <taxon>Desulfobaccia</taxon>
        <taxon>Desulfobaccales</taxon>
        <taxon>Desulfobaccaceae</taxon>
        <taxon>Desulfobacca</taxon>
    </lineage>
</organism>
<keyword evidence="5" id="KW-0136">Cellulose degradation</keyword>
<evidence type="ECO:0000256" key="6">
    <source>
        <dbReference type="ARBA" id="ARBA00023295"/>
    </source>
</evidence>
<dbReference type="InterPro" id="IPR002037">
    <property type="entry name" value="Glyco_hydro_8"/>
</dbReference>
<comment type="similarity">
    <text evidence="2">Belongs to the glycosyl hydrolase 8 (cellulase D) family.</text>
</comment>
<comment type="caution">
    <text evidence="8">The sequence shown here is derived from an EMBL/GenBank/DDBJ whole genome shotgun (WGS) entry which is preliminary data.</text>
</comment>
<dbReference type="InterPro" id="IPR008928">
    <property type="entry name" value="6-hairpin_glycosidase_sf"/>
</dbReference>